<dbReference type="EMBL" id="JAEVHI010000001">
    <property type="protein sequence ID" value="KAG5303704.1"/>
    <property type="molecule type" value="Genomic_DNA"/>
</dbReference>
<dbReference type="InterPro" id="IPR037176">
    <property type="entry name" value="Osmotin/thaumatin-like_sf"/>
</dbReference>
<sequence length="160" mass="17431">MYIKSVITAVTAFATLIPSILAGKAVVGNHCKGPVYLWSVGGGGSTPMKTIRPNSTYDENFRNPPWGGVSLKISNDPTQQNITQFEYTLVNTTVWYDVSNINGDPFRKKGYKLTTNSSCPEVHCPPSNAPCNQVYNHPDDNWATHACSSTAVLVLTLCAY</sequence>
<dbReference type="PANTHER" id="PTHR36195:SF4">
    <property type="entry name" value="DOMAIN PROTEIN, PUTATIVE (AFU_ORTHOLOGUE AFUA_5G01990)-RELATED"/>
    <property type="match status" value="1"/>
</dbReference>
<feature type="chain" id="PRO_5034287159" evidence="1">
    <location>
        <begin position="23"/>
        <end position="160"/>
    </location>
</feature>
<accession>A0A8H7Z9W0</accession>
<dbReference type="InterPro" id="IPR006771">
    <property type="entry name" value="CetA-like"/>
</dbReference>
<dbReference type="VEuPathDB" id="FungiDB:I7I52_01785"/>
<proteinExistence type="predicted"/>
<protein>
    <submittedName>
        <fullName evidence="2">BYS1 domain-containing protein</fullName>
    </submittedName>
</protein>
<evidence type="ECO:0000313" key="2">
    <source>
        <dbReference type="EMBL" id="KAG5303704.1"/>
    </source>
</evidence>
<evidence type="ECO:0000256" key="1">
    <source>
        <dbReference type="SAM" id="SignalP"/>
    </source>
</evidence>
<dbReference type="Proteomes" id="UP000670092">
    <property type="component" value="Unassembled WGS sequence"/>
</dbReference>
<dbReference type="AlphaFoldDB" id="A0A8H7Z9W0"/>
<gene>
    <name evidence="2" type="ORF">I7I52_01785</name>
</gene>
<name>A0A8H7Z9W0_AJECA</name>
<feature type="signal peptide" evidence="1">
    <location>
        <begin position="1"/>
        <end position="22"/>
    </location>
</feature>
<dbReference type="SUPFAM" id="SSF49870">
    <property type="entry name" value="Osmotin, thaumatin-like protein"/>
    <property type="match status" value="1"/>
</dbReference>
<keyword evidence="1" id="KW-0732">Signal</keyword>
<dbReference type="Pfam" id="PF04681">
    <property type="entry name" value="Bys1"/>
    <property type="match status" value="1"/>
</dbReference>
<evidence type="ECO:0000313" key="3">
    <source>
        <dbReference type="Proteomes" id="UP000670092"/>
    </source>
</evidence>
<reference evidence="2 3" key="1">
    <citation type="submission" date="2021-01" db="EMBL/GenBank/DDBJ databases">
        <title>Chromosome-level genome assembly of a human fungal pathogen reveals clustering of transcriptionally co-regulated genes.</title>
        <authorList>
            <person name="Voorhies M."/>
            <person name="Cohen S."/>
            <person name="Shea T.P."/>
            <person name="Petrus S."/>
            <person name="Munoz J.F."/>
            <person name="Poplawski S."/>
            <person name="Goldman W.E."/>
            <person name="Michael T."/>
            <person name="Cuomo C.A."/>
            <person name="Sil A."/>
            <person name="Beyhan S."/>
        </authorList>
    </citation>
    <scope>NUCLEOTIDE SEQUENCE [LARGE SCALE GENOMIC DNA]</scope>
    <source>
        <strain evidence="2 3">G184AR</strain>
    </source>
</reference>
<organism evidence="2 3">
    <name type="scientific">Ajellomyces capsulatus</name>
    <name type="common">Darling's disease fungus</name>
    <name type="synonym">Histoplasma capsulatum</name>
    <dbReference type="NCBI Taxonomy" id="5037"/>
    <lineage>
        <taxon>Eukaryota</taxon>
        <taxon>Fungi</taxon>
        <taxon>Dikarya</taxon>
        <taxon>Ascomycota</taxon>
        <taxon>Pezizomycotina</taxon>
        <taxon>Eurotiomycetes</taxon>
        <taxon>Eurotiomycetidae</taxon>
        <taxon>Onygenales</taxon>
        <taxon>Ajellomycetaceae</taxon>
        <taxon>Histoplasma</taxon>
    </lineage>
</organism>
<dbReference type="PANTHER" id="PTHR36195">
    <property type="entry name" value="DOMAIN PROTEIN, PUTATIVE (AFU_ORTHOLOGUE AFUA_5G01990)-RELATED-RELATED"/>
    <property type="match status" value="1"/>
</dbReference>
<dbReference type="OrthoDB" id="5144514at2759"/>
<comment type="caution">
    <text evidence="2">The sequence shown here is derived from an EMBL/GenBank/DDBJ whole genome shotgun (WGS) entry which is preliminary data.</text>
</comment>